<evidence type="ECO:0000256" key="6">
    <source>
        <dbReference type="ARBA" id="ARBA00023002"/>
    </source>
</evidence>
<keyword evidence="11" id="KW-0472">Membrane</keyword>
<dbReference type="InterPro" id="IPR017972">
    <property type="entry name" value="Cyt_P450_CS"/>
</dbReference>
<comment type="cofactor">
    <cofactor evidence="1 9">
        <name>heme</name>
        <dbReference type="ChEBI" id="CHEBI:30413"/>
    </cofactor>
</comment>
<dbReference type="Proteomes" id="UP000623467">
    <property type="component" value="Unassembled WGS sequence"/>
</dbReference>
<dbReference type="Pfam" id="PF00067">
    <property type="entry name" value="p450"/>
    <property type="match status" value="2"/>
</dbReference>
<feature type="transmembrane region" description="Helical" evidence="11">
    <location>
        <begin position="6"/>
        <end position="26"/>
    </location>
</feature>
<evidence type="ECO:0000256" key="10">
    <source>
        <dbReference type="RuleBase" id="RU000461"/>
    </source>
</evidence>
<evidence type="ECO:0000256" key="8">
    <source>
        <dbReference type="ARBA" id="ARBA00023033"/>
    </source>
</evidence>
<proteinExistence type="inferred from homology"/>
<dbReference type="PANTHER" id="PTHR46300">
    <property type="entry name" value="P450, PUTATIVE (EUROFUNG)-RELATED-RELATED"/>
    <property type="match status" value="1"/>
</dbReference>
<evidence type="ECO:0000256" key="9">
    <source>
        <dbReference type="PIRSR" id="PIRSR602401-1"/>
    </source>
</evidence>
<dbReference type="InterPro" id="IPR036396">
    <property type="entry name" value="Cyt_P450_sf"/>
</dbReference>
<dbReference type="Gene3D" id="1.10.630.10">
    <property type="entry name" value="Cytochrome P450"/>
    <property type="match status" value="1"/>
</dbReference>
<keyword evidence="13" id="KW-1185">Reference proteome</keyword>
<organism evidence="12 13">
    <name type="scientific">Mycena sanguinolenta</name>
    <dbReference type="NCBI Taxonomy" id="230812"/>
    <lineage>
        <taxon>Eukaryota</taxon>
        <taxon>Fungi</taxon>
        <taxon>Dikarya</taxon>
        <taxon>Basidiomycota</taxon>
        <taxon>Agaricomycotina</taxon>
        <taxon>Agaricomycetes</taxon>
        <taxon>Agaricomycetidae</taxon>
        <taxon>Agaricales</taxon>
        <taxon>Marasmiineae</taxon>
        <taxon>Mycenaceae</taxon>
        <taxon>Mycena</taxon>
    </lineage>
</organism>
<reference evidence="12" key="1">
    <citation type="submission" date="2020-05" db="EMBL/GenBank/DDBJ databases">
        <title>Mycena genomes resolve the evolution of fungal bioluminescence.</title>
        <authorList>
            <person name="Tsai I.J."/>
        </authorList>
    </citation>
    <scope>NUCLEOTIDE SEQUENCE</scope>
    <source>
        <strain evidence="12">160909Yilan</strain>
    </source>
</reference>
<protein>
    <submittedName>
        <fullName evidence="12">Cytochrome P450</fullName>
    </submittedName>
</protein>
<evidence type="ECO:0000256" key="1">
    <source>
        <dbReference type="ARBA" id="ARBA00001971"/>
    </source>
</evidence>
<keyword evidence="4 9" id="KW-0349">Heme</keyword>
<sequence length="488" mass="54441">MAVLEIHSAALSAFVVCSGLLCVFFWPVKRSKLPLPPGPKKLPLVGNLLDVPATMQWEKWAHWSKEYKSDIIHLDLAGTSVIVLSSVKATEDLLEKRSAIYSDRNDFTMVTELMGFDYNIGLMKYGDQWRTHRRLFNQALNSKMSQTYWPQELHAIRNVLRRLLQTPDNFLAHFKLMSGETIMSIAYGIQVTSSDDPYVSLAVKANTFPILKYVPSWFPGAGFKRQAAKWRVLARGMMEIPFAETKRQMECGTAPRSFTYDALERLRDSGDAYYEEDVVKATAGTMFIGAADTTPAALGTLVLAMLANPEAQRKAQAEIDSVTGGRRLPDFGDQEFLPYVSAIVKGGTALEERISFRNAPCSMVIGNTWAMLHDEDMYPDPHTFKPERFLLPNGMLNHSVKDPDAAFGYGRRRCPGRHLATSTIWITAANVLATFNINKAVDELGNTIEPTYEYTSGVLTAPVPFKCSITPRSSGVVELIQGIDTKYV</sequence>
<evidence type="ECO:0000256" key="7">
    <source>
        <dbReference type="ARBA" id="ARBA00023004"/>
    </source>
</evidence>
<feature type="binding site" description="axial binding residue" evidence="9">
    <location>
        <position position="414"/>
    </location>
    <ligand>
        <name>heme</name>
        <dbReference type="ChEBI" id="CHEBI:30413"/>
    </ligand>
    <ligandPart>
        <name>Fe</name>
        <dbReference type="ChEBI" id="CHEBI:18248"/>
    </ligandPart>
</feature>
<evidence type="ECO:0000313" key="12">
    <source>
        <dbReference type="EMBL" id="KAF7364088.1"/>
    </source>
</evidence>
<dbReference type="InterPro" id="IPR002401">
    <property type="entry name" value="Cyt_P450_E_grp-I"/>
</dbReference>
<gene>
    <name evidence="12" type="ORF">MSAN_01067700</name>
</gene>
<dbReference type="AlphaFoldDB" id="A0A8H6YQ09"/>
<keyword evidence="11" id="KW-0812">Transmembrane</keyword>
<name>A0A8H6YQ09_9AGAR</name>
<dbReference type="PROSITE" id="PS00086">
    <property type="entry name" value="CYTOCHROME_P450"/>
    <property type="match status" value="1"/>
</dbReference>
<dbReference type="PANTHER" id="PTHR46300:SF7">
    <property type="entry name" value="P450, PUTATIVE (EUROFUNG)-RELATED"/>
    <property type="match status" value="1"/>
</dbReference>
<keyword evidence="8 10" id="KW-0503">Monooxygenase</keyword>
<comment type="similarity">
    <text evidence="3 10">Belongs to the cytochrome P450 family.</text>
</comment>
<evidence type="ECO:0000256" key="2">
    <source>
        <dbReference type="ARBA" id="ARBA00005179"/>
    </source>
</evidence>
<keyword evidence="7 9" id="KW-0408">Iron</keyword>
<comment type="caution">
    <text evidence="12">The sequence shown here is derived from an EMBL/GenBank/DDBJ whole genome shotgun (WGS) entry which is preliminary data.</text>
</comment>
<evidence type="ECO:0000256" key="11">
    <source>
        <dbReference type="SAM" id="Phobius"/>
    </source>
</evidence>
<keyword evidence="6 10" id="KW-0560">Oxidoreductase</keyword>
<comment type="pathway">
    <text evidence="2">Secondary metabolite biosynthesis.</text>
</comment>
<dbReference type="InterPro" id="IPR001128">
    <property type="entry name" value="Cyt_P450"/>
</dbReference>
<dbReference type="EMBL" id="JACAZH010000007">
    <property type="protein sequence ID" value="KAF7364088.1"/>
    <property type="molecule type" value="Genomic_DNA"/>
</dbReference>
<dbReference type="OrthoDB" id="2789670at2759"/>
<evidence type="ECO:0000256" key="5">
    <source>
        <dbReference type="ARBA" id="ARBA00022723"/>
    </source>
</evidence>
<evidence type="ECO:0000256" key="4">
    <source>
        <dbReference type="ARBA" id="ARBA00022617"/>
    </source>
</evidence>
<evidence type="ECO:0000313" key="13">
    <source>
        <dbReference type="Proteomes" id="UP000623467"/>
    </source>
</evidence>
<dbReference type="GO" id="GO:0004497">
    <property type="term" value="F:monooxygenase activity"/>
    <property type="evidence" value="ECO:0007669"/>
    <property type="project" value="UniProtKB-KW"/>
</dbReference>
<keyword evidence="5 9" id="KW-0479">Metal-binding</keyword>
<dbReference type="GO" id="GO:0016705">
    <property type="term" value="F:oxidoreductase activity, acting on paired donors, with incorporation or reduction of molecular oxygen"/>
    <property type="evidence" value="ECO:0007669"/>
    <property type="project" value="InterPro"/>
</dbReference>
<dbReference type="SUPFAM" id="SSF48264">
    <property type="entry name" value="Cytochrome P450"/>
    <property type="match status" value="1"/>
</dbReference>
<accession>A0A8H6YQ09</accession>
<dbReference type="InterPro" id="IPR050364">
    <property type="entry name" value="Cytochrome_P450_fung"/>
</dbReference>
<dbReference type="CDD" id="cd11065">
    <property type="entry name" value="CYP64-like"/>
    <property type="match status" value="1"/>
</dbReference>
<dbReference type="PRINTS" id="PR00463">
    <property type="entry name" value="EP450I"/>
</dbReference>
<dbReference type="GO" id="GO:0005506">
    <property type="term" value="F:iron ion binding"/>
    <property type="evidence" value="ECO:0007669"/>
    <property type="project" value="InterPro"/>
</dbReference>
<dbReference type="GO" id="GO:0020037">
    <property type="term" value="F:heme binding"/>
    <property type="evidence" value="ECO:0007669"/>
    <property type="project" value="InterPro"/>
</dbReference>
<evidence type="ECO:0000256" key="3">
    <source>
        <dbReference type="ARBA" id="ARBA00010617"/>
    </source>
</evidence>
<keyword evidence="11" id="KW-1133">Transmembrane helix</keyword>